<sequence>MRSATASTPPSPSPPSSVSPSTAPAASSTNSPSPFPLPSPSTTSPMPLSSESTPPSGFVALIAHYLFDEFAHRLLAQMPEIEGAGFAGQPDAGGRPSNPGAGAAVEGSGASGDGDSWHLRPAHPLFLSLLQYVLCYPHLPPQTFVFRHLFPPAPSLTSLAKPGAFSCPS</sequence>
<evidence type="ECO:0000313" key="3">
    <source>
        <dbReference type="Proteomes" id="UP000734854"/>
    </source>
</evidence>
<feature type="compositionally biased region" description="Low complexity" evidence="1">
    <location>
        <begin position="18"/>
        <end position="32"/>
    </location>
</feature>
<organism evidence="2 3">
    <name type="scientific">Zingiber officinale</name>
    <name type="common">Ginger</name>
    <name type="synonym">Amomum zingiber</name>
    <dbReference type="NCBI Taxonomy" id="94328"/>
    <lineage>
        <taxon>Eukaryota</taxon>
        <taxon>Viridiplantae</taxon>
        <taxon>Streptophyta</taxon>
        <taxon>Embryophyta</taxon>
        <taxon>Tracheophyta</taxon>
        <taxon>Spermatophyta</taxon>
        <taxon>Magnoliopsida</taxon>
        <taxon>Liliopsida</taxon>
        <taxon>Zingiberales</taxon>
        <taxon>Zingiberaceae</taxon>
        <taxon>Zingiber</taxon>
    </lineage>
</organism>
<evidence type="ECO:0000313" key="2">
    <source>
        <dbReference type="EMBL" id="KAG6529396.1"/>
    </source>
</evidence>
<feature type="region of interest" description="Disordered" evidence="1">
    <location>
        <begin position="1"/>
        <end position="53"/>
    </location>
</feature>
<proteinExistence type="predicted"/>
<reference evidence="2 3" key="1">
    <citation type="submission" date="2020-08" db="EMBL/GenBank/DDBJ databases">
        <title>Plant Genome Project.</title>
        <authorList>
            <person name="Zhang R.-G."/>
        </authorList>
    </citation>
    <scope>NUCLEOTIDE SEQUENCE [LARGE SCALE GENOMIC DNA]</scope>
    <source>
        <tissue evidence="2">Rhizome</tissue>
    </source>
</reference>
<keyword evidence="3" id="KW-1185">Reference proteome</keyword>
<comment type="caution">
    <text evidence="2">The sequence shown here is derived from an EMBL/GenBank/DDBJ whole genome shotgun (WGS) entry which is preliminary data.</text>
</comment>
<gene>
    <name evidence="2" type="ORF">ZIOFF_011594</name>
</gene>
<dbReference type="Proteomes" id="UP000734854">
    <property type="component" value="Unassembled WGS sequence"/>
</dbReference>
<dbReference type="AlphaFoldDB" id="A0A8J5LKW5"/>
<name>A0A8J5LKW5_ZINOF</name>
<dbReference type="EMBL" id="JACMSC010000003">
    <property type="protein sequence ID" value="KAG6529396.1"/>
    <property type="molecule type" value="Genomic_DNA"/>
</dbReference>
<feature type="compositionally biased region" description="Low complexity" evidence="1">
    <location>
        <begin position="40"/>
        <end position="53"/>
    </location>
</feature>
<protein>
    <submittedName>
        <fullName evidence="2">Uncharacterized protein</fullName>
    </submittedName>
</protein>
<evidence type="ECO:0000256" key="1">
    <source>
        <dbReference type="SAM" id="MobiDB-lite"/>
    </source>
</evidence>
<feature type="region of interest" description="Disordered" evidence="1">
    <location>
        <begin position="84"/>
        <end position="112"/>
    </location>
</feature>
<accession>A0A8J5LKW5</accession>